<gene>
    <name evidence="1" type="ORF">FOY43_03760</name>
</gene>
<dbReference type="EMBL" id="CP041663">
    <property type="protein sequence ID" value="QDY88741.1"/>
    <property type="molecule type" value="Genomic_DNA"/>
</dbReference>
<evidence type="ECO:0000313" key="2">
    <source>
        <dbReference type="Proteomes" id="UP000317512"/>
    </source>
</evidence>
<dbReference type="GO" id="GO:0006450">
    <property type="term" value="P:regulation of translational fidelity"/>
    <property type="evidence" value="ECO:0007669"/>
    <property type="project" value="InterPro"/>
</dbReference>
<accession>A0A5B8K1N6</accession>
<dbReference type="SUPFAM" id="SSF141000">
    <property type="entry name" value="Glu-tRNAGln amidotransferase C subunit"/>
    <property type="match status" value="1"/>
</dbReference>
<dbReference type="RefSeq" id="WP_146309192.1">
    <property type="nucleotide sequence ID" value="NZ_CP041663.1"/>
</dbReference>
<proteinExistence type="predicted"/>
<name>A0A5B8K1N6_9MOLU</name>
<evidence type="ECO:0000313" key="1">
    <source>
        <dbReference type="EMBL" id="QDY88741.1"/>
    </source>
</evidence>
<sequence length="101" mass="12041">MNKYITKEELYKIAESIMLKPTEDVVEEILKDWEVLQKHIHMMSLINTENIKPMTHINENYQIDFFREDIEDTSWAIKKEHILANASESDQDFITTKKVVK</sequence>
<dbReference type="InterPro" id="IPR036113">
    <property type="entry name" value="Asp/Glu-ADT_sf_sub_c"/>
</dbReference>
<dbReference type="GO" id="GO:0016740">
    <property type="term" value="F:transferase activity"/>
    <property type="evidence" value="ECO:0007669"/>
    <property type="project" value="UniProtKB-KW"/>
</dbReference>
<protein>
    <submittedName>
        <fullName evidence="1">Aspartyl/glutamyl-tRNA amidotransferase subunit C</fullName>
    </submittedName>
</protein>
<reference evidence="2" key="1">
    <citation type="submission" date="2019-07" db="EMBL/GenBank/DDBJ databases">
        <title>Complete genome sequences of three Mycoplasma sp. 1220 strains.</title>
        <authorList>
            <person name="Grozner D."/>
            <person name="Forro B."/>
            <person name="Kovacs A.B."/>
            <person name="Marton S."/>
            <person name="Banyai K."/>
            <person name="Kreizinger Z."/>
            <person name="Sulyok K.M."/>
            <person name="Gyuranecz M."/>
        </authorList>
    </citation>
    <scope>NUCLEOTIDE SEQUENCE [LARGE SCALE GENOMIC DNA]</scope>
    <source>
        <strain evidence="2">MYCAV93</strain>
    </source>
</reference>
<dbReference type="OrthoDB" id="401051at2"/>
<dbReference type="Proteomes" id="UP000317512">
    <property type="component" value="Chromosome"/>
</dbReference>
<dbReference type="AlphaFoldDB" id="A0A5B8K1N6"/>
<organism evidence="1 2">
    <name type="scientific">Mycoplasma anserisalpingitidis</name>
    <dbReference type="NCBI Taxonomy" id="519450"/>
    <lineage>
        <taxon>Bacteria</taxon>
        <taxon>Bacillati</taxon>
        <taxon>Mycoplasmatota</taxon>
        <taxon>Mollicutes</taxon>
        <taxon>Mycoplasmataceae</taxon>
        <taxon>Mycoplasma</taxon>
    </lineage>
</organism>
<keyword evidence="1" id="KW-0808">Transferase</keyword>
<dbReference type="Pfam" id="PF02686">
    <property type="entry name" value="GatC"/>
    <property type="match status" value="1"/>
</dbReference>
<dbReference type="InterPro" id="IPR003837">
    <property type="entry name" value="GatC"/>
</dbReference>